<dbReference type="GO" id="GO:1902201">
    <property type="term" value="P:negative regulation of bacterial-type flagellum-dependent cell motility"/>
    <property type="evidence" value="ECO:0007669"/>
    <property type="project" value="TreeGrafter"/>
</dbReference>
<feature type="transmembrane region" description="Helical" evidence="1">
    <location>
        <begin position="71"/>
        <end position="89"/>
    </location>
</feature>
<sequence length="507" mass="57837">MSTETFFLIFIGFSIFLAVFVNYIRFKVTTRLNKLFLIMSFSLLIVLQEYFFEVTSILTIISLIIISTFSFQIYVGLIISGVVAIYLALFTTKFNLFLLFTFIVLSIGTRFFTIFINKRKNEQELYKKLLVKNSKELNVYREVSIMMQRTYELERILKIIVTSVTAGHGLGFNRAMILLVINDGTRVQGKLGVGPMTADEGFVAWELITKNRYRLIDLIEMQDEDDQIDPQLNKLIKELDIKLEKGNFLFNALENEMPYIMNEIDKSDEIQSLFARLFNMEEFAVFPLITQGVKVGVLIIDNPVNKKPITSEAIDSVIPMANQAAIAIQQSHLYKQVENMAWKDGLTGLLNQRAFQTISEKYIATARKEALSLIMLDIDYFKNFNDTNGHLQGNQALIQVAQIIEKSVRKDDYAFRFGGEEFVILLPKTNEPEATAIAERIRVNIQEEKFQGGDKQPFGMLTVSLGVASTANLKTVTTNKLIETADQVLYEAKVFGRNNVKSYTELI</sequence>
<dbReference type="Gene3D" id="3.30.450.40">
    <property type="match status" value="1"/>
</dbReference>
<reference evidence="3" key="2">
    <citation type="submission" date="2020-09" db="EMBL/GenBank/DDBJ databases">
        <authorList>
            <person name="Sun Q."/>
            <person name="Zhou Y."/>
        </authorList>
    </citation>
    <scope>NUCLEOTIDE SEQUENCE</scope>
    <source>
        <strain evidence="3">CGMCC 1.6333</strain>
    </source>
</reference>
<feature type="transmembrane region" description="Helical" evidence="1">
    <location>
        <begin position="6"/>
        <end position="24"/>
    </location>
</feature>
<dbReference type="GO" id="GO:0043709">
    <property type="term" value="P:cell adhesion involved in single-species biofilm formation"/>
    <property type="evidence" value="ECO:0007669"/>
    <property type="project" value="TreeGrafter"/>
</dbReference>
<feature type="transmembrane region" description="Helical" evidence="1">
    <location>
        <begin position="96"/>
        <end position="116"/>
    </location>
</feature>
<feature type="domain" description="GGDEF" evidence="2">
    <location>
        <begin position="369"/>
        <end position="505"/>
    </location>
</feature>
<dbReference type="PROSITE" id="PS50887">
    <property type="entry name" value="GGDEF"/>
    <property type="match status" value="1"/>
</dbReference>
<evidence type="ECO:0000313" key="4">
    <source>
        <dbReference type="Proteomes" id="UP000618460"/>
    </source>
</evidence>
<reference evidence="3" key="1">
    <citation type="journal article" date="2014" name="Int. J. Syst. Evol. Microbiol.">
        <title>Complete genome sequence of Corynebacterium casei LMG S-19264T (=DSM 44701T), isolated from a smear-ripened cheese.</title>
        <authorList>
            <consortium name="US DOE Joint Genome Institute (JGI-PGF)"/>
            <person name="Walter F."/>
            <person name="Albersmeier A."/>
            <person name="Kalinowski J."/>
            <person name="Ruckert C."/>
        </authorList>
    </citation>
    <scope>NUCLEOTIDE SEQUENCE</scope>
    <source>
        <strain evidence="3">CGMCC 1.6333</strain>
    </source>
</reference>
<keyword evidence="4" id="KW-1185">Reference proteome</keyword>
<accession>A0A917WQP6</accession>
<feature type="transmembrane region" description="Helical" evidence="1">
    <location>
        <begin position="36"/>
        <end position="65"/>
    </location>
</feature>
<dbReference type="Pfam" id="PF00990">
    <property type="entry name" value="GGDEF"/>
    <property type="match status" value="1"/>
</dbReference>
<dbReference type="RefSeq" id="WP_117152293.1">
    <property type="nucleotide sequence ID" value="NZ_BMLG01000001.1"/>
</dbReference>
<gene>
    <name evidence="3" type="ORF">GCM10011351_06690</name>
</gene>
<dbReference type="NCBIfam" id="TIGR00254">
    <property type="entry name" value="GGDEF"/>
    <property type="match status" value="1"/>
</dbReference>
<dbReference type="PANTHER" id="PTHR45138:SF9">
    <property type="entry name" value="DIGUANYLATE CYCLASE DGCM-RELATED"/>
    <property type="match status" value="1"/>
</dbReference>
<evidence type="ECO:0000313" key="3">
    <source>
        <dbReference type="EMBL" id="GGM23578.1"/>
    </source>
</evidence>
<keyword evidence="1" id="KW-1133">Transmembrane helix</keyword>
<evidence type="ECO:0000259" key="2">
    <source>
        <dbReference type="PROSITE" id="PS50887"/>
    </source>
</evidence>
<dbReference type="SMART" id="SM00267">
    <property type="entry name" value="GGDEF"/>
    <property type="match status" value="1"/>
</dbReference>
<comment type="caution">
    <text evidence="3">The sequence shown here is derived from an EMBL/GenBank/DDBJ whole genome shotgun (WGS) entry which is preliminary data.</text>
</comment>
<dbReference type="InterPro" id="IPR050469">
    <property type="entry name" value="Diguanylate_Cyclase"/>
</dbReference>
<dbReference type="InterPro" id="IPR000160">
    <property type="entry name" value="GGDEF_dom"/>
</dbReference>
<dbReference type="InterPro" id="IPR043128">
    <property type="entry name" value="Rev_trsase/Diguanyl_cyclase"/>
</dbReference>
<proteinExistence type="predicted"/>
<dbReference type="Proteomes" id="UP000618460">
    <property type="component" value="Unassembled WGS sequence"/>
</dbReference>
<keyword evidence="1" id="KW-0812">Transmembrane</keyword>
<dbReference type="InterPro" id="IPR029016">
    <property type="entry name" value="GAF-like_dom_sf"/>
</dbReference>
<dbReference type="EMBL" id="BMLG01000001">
    <property type="protein sequence ID" value="GGM23578.1"/>
    <property type="molecule type" value="Genomic_DNA"/>
</dbReference>
<organism evidence="3 4">
    <name type="scientific">Paraliobacillus quinghaiensis</name>
    <dbReference type="NCBI Taxonomy" id="470815"/>
    <lineage>
        <taxon>Bacteria</taxon>
        <taxon>Bacillati</taxon>
        <taxon>Bacillota</taxon>
        <taxon>Bacilli</taxon>
        <taxon>Bacillales</taxon>
        <taxon>Bacillaceae</taxon>
        <taxon>Paraliobacillus</taxon>
    </lineage>
</organism>
<dbReference type="AlphaFoldDB" id="A0A917WQP6"/>
<dbReference type="GO" id="GO:0052621">
    <property type="term" value="F:diguanylate cyclase activity"/>
    <property type="evidence" value="ECO:0007669"/>
    <property type="project" value="TreeGrafter"/>
</dbReference>
<dbReference type="GO" id="GO:0005886">
    <property type="term" value="C:plasma membrane"/>
    <property type="evidence" value="ECO:0007669"/>
    <property type="project" value="TreeGrafter"/>
</dbReference>
<dbReference type="InterPro" id="IPR029787">
    <property type="entry name" value="Nucleotide_cyclase"/>
</dbReference>
<dbReference type="SUPFAM" id="SSF55781">
    <property type="entry name" value="GAF domain-like"/>
    <property type="match status" value="1"/>
</dbReference>
<dbReference type="FunFam" id="3.30.70.270:FF:000001">
    <property type="entry name" value="Diguanylate cyclase domain protein"/>
    <property type="match status" value="1"/>
</dbReference>
<evidence type="ECO:0000256" key="1">
    <source>
        <dbReference type="SAM" id="Phobius"/>
    </source>
</evidence>
<dbReference type="SUPFAM" id="SSF55073">
    <property type="entry name" value="Nucleotide cyclase"/>
    <property type="match status" value="1"/>
</dbReference>
<protein>
    <recommendedName>
        <fullName evidence="2">GGDEF domain-containing protein</fullName>
    </recommendedName>
</protein>
<dbReference type="Gene3D" id="3.30.70.270">
    <property type="match status" value="1"/>
</dbReference>
<dbReference type="PANTHER" id="PTHR45138">
    <property type="entry name" value="REGULATORY COMPONENTS OF SENSORY TRANSDUCTION SYSTEM"/>
    <property type="match status" value="1"/>
</dbReference>
<keyword evidence="1" id="KW-0472">Membrane</keyword>
<dbReference type="Pfam" id="PF01590">
    <property type="entry name" value="GAF"/>
    <property type="match status" value="1"/>
</dbReference>
<dbReference type="OrthoDB" id="9759607at2"/>
<dbReference type="CDD" id="cd01949">
    <property type="entry name" value="GGDEF"/>
    <property type="match status" value="1"/>
</dbReference>
<name>A0A917WQP6_9BACI</name>
<dbReference type="InterPro" id="IPR003018">
    <property type="entry name" value="GAF"/>
</dbReference>